<feature type="region of interest" description="Disordered" evidence="1">
    <location>
        <begin position="270"/>
        <end position="297"/>
    </location>
</feature>
<dbReference type="STRING" id="2094558.A0A314ZKP2"/>
<comment type="caution">
    <text evidence="2">The sequence shown here is derived from an EMBL/GenBank/DDBJ whole genome shotgun (WGS) entry which is preliminary data.</text>
</comment>
<evidence type="ECO:0000313" key="3">
    <source>
        <dbReference type="Proteomes" id="UP000250321"/>
    </source>
</evidence>
<name>A0A314ZKP2_PRUYE</name>
<reference evidence="2 3" key="1">
    <citation type="submission" date="2018-02" db="EMBL/GenBank/DDBJ databases">
        <title>Draft genome of wild Prunus yedoensis var. nudiflora.</title>
        <authorList>
            <person name="Baek S."/>
            <person name="Kim J.-H."/>
            <person name="Choi K."/>
            <person name="Kim G.-B."/>
            <person name="Cho A."/>
            <person name="Jang H."/>
            <person name="Shin C.-H."/>
            <person name="Yu H.-J."/>
            <person name="Mun J.-H."/>
        </authorList>
    </citation>
    <scope>NUCLEOTIDE SEQUENCE [LARGE SCALE GENOMIC DNA]</scope>
    <source>
        <strain evidence="3">cv. Jeju island</strain>
        <tissue evidence="2">Leaf</tissue>
    </source>
</reference>
<accession>A0A314ZKP2</accession>
<evidence type="ECO:0000256" key="1">
    <source>
        <dbReference type="SAM" id="MobiDB-lite"/>
    </source>
</evidence>
<keyword evidence="3" id="KW-1185">Reference proteome</keyword>
<protein>
    <submittedName>
        <fullName evidence="2">Transcriptional activator DEMETER-like isoform X1</fullName>
    </submittedName>
</protein>
<proteinExistence type="predicted"/>
<dbReference type="Proteomes" id="UP000250321">
    <property type="component" value="Unassembled WGS sequence"/>
</dbReference>
<sequence length="297" mass="33585">MDENQCNTVGQQEELQQGNKRTIDLTFETQGTHMGPGTNQVFKTKPAEPMGLQNELMVENQMPRTMSNPTPFMNHIPNNYTFLPERKPCAAPFATTKDMHMKNLNVTRRHVENDISDLCQRRCRDGYIPIQQHSHAEGIGQDVIRAKTNGENLQKTKENINQGGSQSVLTALSLPPFQVKEGDPRGITSFNGHQRNSCTLSKEFSESHKKQKFENGCLSICDMPRKFTPVEERLGKVERKGENNVKSIGKVIERQNNTLLSSYIESSRMIERQNKGINKSTSDSRPHPNHIPAKDSL</sequence>
<organism evidence="2 3">
    <name type="scientific">Prunus yedoensis var. nudiflora</name>
    <dbReference type="NCBI Taxonomy" id="2094558"/>
    <lineage>
        <taxon>Eukaryota</taxon>
        <taxon>Viridiplantae</taxon>
        <taxon>Streptophyta</taxon>
        <taxon>Embryophyta</taxon>
        <taxon>Tracheophyta</taxon>
        <taxon>Spermatophyta</taxon>
        <taxon>Magnoliopsida</taxon>
        <taxon>eudicotyledons</taxon>
        <taxon>Gunneridae</taxon>
        <taxon>Pentapetalae</taxon>
        <taxon>rosids</taxon>
        <taxon>fabids</taxon>
        <taxon>Rosales</taxon>
        <taxon>Rosaceae</taxon>
        <taxon>Amygdaloideae</taxon>
        <taxon>Amygdaleae</taxon>
        <taxon>Prunus</taxon>
    </lineage>
</organism>
<feature type="compositionally biased region" description="Basic and acidic residues" evidence="1">
    <location>
        <begin position="282"/>
        <end position="297"/>
    </location>
</feature>
<gene>
    <name evidence="2" type="ORF">Pyn_27325</name>
</gene>
<dbReference type="EMBL" id="PJQY01000089">
    <property type="protein sequence ID" value="PQQ18983.1"/>
    <property type="molecule type" value="Genomic_DNA"/>
</dbReference>
<dbReference type="AlphaFoldDB" id="A0A314ZKP2"/>
<evidence type="ECO:0000313" key="2">
    <source>
        <dbReference type="EMBL" id="PQQ18983.1"/>
    </source>
</evidence>